<evidence type="ECO:0000313" key="1">
    <source>
        <dbReference type="EMBL" id="TWI55792.1"/>
    </source>
</evidence>
<dbReference type="Pfam" id="PF02620">
    <property type="entry name" value="YceD"/>
    <property type="match status" value="1"/>
</dbReference>
<dbReference type="EMBL" id="VLKZ01000006">
    <property type="protein sequence ID" value="TWI55792.1"/>
    <property type="molecule type" value="Genomic_DNA"/>
</dbReference>
<keyword evidence="2" id="KW-1185">Reference proteome</keyword>
<dbReference type="AlphaFoldDB" id="A0A562QGB1"/>
<evidence type="ECO:0008006" key="3">
    <source>
        <dbReference type="Google" id="ProtNLM"/>
    </source>
</evidence>
<organism evidence="1 2">
    <name type="scientific">Halalkalibacter nanhaiisediminis</name>
    <dbReference type="NCBI Taxonomy" id="688079"/>
    <lineage>
        <taxon>Bacteria</taxon>
        <taxon>Bacillati</taxon>
        <taxon>Bacillota</taxon>
        <taxon>Bacilli</taxon>
        <taxon>Bacillales</taxon>
        <taxon>Bacillaceae</taxon>
        <taxon>Halalkalibacter</taxon>
    </lineage>
</organism>
<reference evidence="1 2" key="1">
    <citation type="journal article" date="2015" name="Stand. Genomic Sci.">
        <title>Genomic Encyclopedia of Bacterial and Archaeal Type Strains, Phase III: the genomes of soil and plant-associated and newly described type strains.</title>
        <authorList>
            <person name="Whitman W.B."/>
            <person name="Woyke T."/>
            <person name="Klenk H.P."/>
            <person name="Zhou Y."/>
            <person name="Lilburn T.G."/>
            <person name="Beck B.J."/>
            <person name="De Vos P."/>
            <person name="Vandamme P."/>
            <person name="Eisen J.A."/>
            <person name="Garrity G."/>
            <person name="Hugenholtz P."/>
            <person name="Kyrpides N.C."/>
        </authorList>
    </citation>
    <scope>NUCLEOTIDE SEQUENCE [LARGE SCALE GENOMIC DNA]</scope>
    <source>
        <strain evidence="1 2">CGMCC 1.10116</strain>
    </source>
</reference>
<dbReference type="Proteomes" id="UP000315711">
    <property type="component" value="Unassembled WGS sequence"/>
</dbReference>
<name>A0A562QGB1_9BACI</name>
<dbReference type="OrthoDB" id="9790372at2"/>
<dbReference type="RefSeq" id="WP_144450655.1">
    <property type="nucleotide sequence ID" value="NZ_VLKZ01000006.1"/>
</dbReference>
<gene>
    <name evidence="1" type="ORF">IQ10_02351</name>
</gene>
<dbReference type="InterPro" id="IPR003772">
    <property type="entry name" value="YceD"/>
</dbReference>
<protein>
    <recommendedName>
        <fullName evidence="3">DUF177 domain-containing protein</fullName>
    </recommendedName>
</protein>
<evidence type="ECO:0000313" key="2">
    <source>
        <dbReference type="Proteomes" id="UP000315711"/>
    </source>
</evidence>
<comment type="caution">
    <text evidence="1">The sequence shown here is derived from an EMBL/GenBank/DDBJ whole genome shotgun (WGS) entry which is preliminary data.</text>
</comment>
<accession>A0A562QGB1</accession>
<proteinExistence type="predicted"/>
<sequence>MRWSLQQLKAAKHKPFTFDETIELQDLKELNTEIRDVSPIRVKGEVGYSGSLLIFTLDISGELILPCARTLADVAFKIDLHVRELFHPANEYMKEESEEDEVHFFEGEMVDLLPAIKERILLEIPLQVYAEEGAKRQAPPSGEDWELVTEEQRKNRIDPRLADLAKFFDKD</sequence>